<dbReference type="GO" id="GO:0003887">
    <property type="term" value="F:DNA-directed DNA polymerase activity"/>
    <property type="evidence" value="ECO:0007669"/>
    <property type="project" value="UniProtKB-EC"/>
</dbReference>
<dbReference type="InterPro" id="IPR044917">
    <property type="entry name" value="PRIMPOL"/>
</dbReference>
<protein>
    <recommendedName>
        <fullName evidence="1">DNA-directed primase/polymerase protein</fullName>
        <ecNumber evidence="3">2.7.7.102</ecNumber>
    </recommendedName>
</protein>
<sequence length="709" mass="79703">MLQVFESEACRVWTGSVGTPLHALGTVPEHEMEVIPFSVQIWLKKEPKVASVADKSPVPEGLYLVQTRAVCTHLQPMYTILLPSDTFSLFSIHSPSPFTSTVLVVLDVCVKEQQEQKQKQQIYFVGKVRQVGWLTSTSAGETQFKSSQDFGPCYDPEVAEELLAALHSAFPRVKLSTLALECLEKRKRVCRRAAGPNSNGMVKQRKTLSAEGFYGSTVAKPTTADVSDTVVSNSSWRSFYQKLQFRVSHSMMCQLEGTAPILSSFPRQQEAFDLADQVVALRRRIQSASGALRNTDNDLCNHSPRVFSFESAKDGKRRFLVASFAEFWKNYKETRANQRHVYEVIREGVPCRLYFDLEFKCAINPRADGDALVTRLLSLLQLQFYRRYGIHVRQRNICQLDSSTPAKFSRHIILHLPNDDLFVDNHHAGVFVRELIDDLVVVSTCCSEEALCAQLLTPFLVNTVSEDDAVDKKQLFIDTGVYTRNRMFRVLGSSKYKKRAILCPLDASLSSTELDQGLFLSTLVCPYPSLAAVELKRQTKPFRLLRCKSSHAVSTSRRFLAASGARSIATSSVERQSSTYPALDAFIRSRATTSGIQGEIRAVQMLYPSSSNLPTTLLRDKSEQERPASSWPNVQMVIYHMTRNRWCANIGRPHRSNNVMYIVDINRRVFYQKCHDPVCHAMDFRSPPQALPSNLNLQLAGSAKSGLAT</sequence>
<evidence type="ECO:0000256" key="4">
    <source>
        <dbReference type="ARBA" id="ARBA00047303"/>
    </source>
</evidence>
<reference evidence="5" key="1">
    <citation type="submission" date="2024-01" db="EMBL/GenBank/DDBJ databases">
        <authorList>
            <person name="Webb A."/>
        </authorList>
    </citation>
    <scope>NUCLEOTIDE SEQUENCE</scope>
    <source>
        <strain evidence="5">Pm1</strain>
    </source>
</reference>
<dbReference type="GO" id="GO:0006264">
    <property type="term" value="P:mitochondrial DNA replication"/>
    <property type="evidence" value="ECO:0007669"/>
    <property type="project" value="TreeGrafter"/>
</dbReference>
<evidence type="ECO:0000256" key="2">
    <source>
        <dbReference type="ARBA" id="ARBA00044677"/>
    </source>
</evidence>
<comment type="catalytic activity">
    <reaction evidence="2">
        <text>ssDNA + n NTP = ssDNA/pppN(pN)n-1 hybrid + (n-1) diphosphate.</text>
        <dbReference type="EC" id="2.7.7.102"/>
    </reaction>
</comment>
<dbReference type="GO" id="GO:0003682">
    <property type="term" value="F:chromatin binding"/>
    <property type="evidence" value="ECO:0007669"/>
    <property type="project" value="TreeGrafter"/>
</dbReference>
<evidence type="ECO:0000256" key="3">
    <source>
        <dbReference type="ARBA" id="ARBA00044768"/>
    </source>
</evidence>
<proteinExistence type="predicted"/>
<dbReference type="GO" id="GO:0009411">
    <property type="term" value="P:response to UV"/>
    <property type="evidence" value="ECO:0007669"/>
    <property type="project" value="TreeGrafter"/>
</dbReference>
<organism evidence="5 6">
    <name type="scientific">Peronospora matthiolae</name>
    <dbReference type="NCBI Taxonomy" id="2874970"/>
    <lineage>
        <taxon>Eukaryota</taxon>
        <taxon>Sar</taxon>
        <taxon>Stramenopiles</taxon>
        <taxon>Oomycota</taxon>
        <taxon>Peronosporomycetes</taxon>
        <taxon>Peronosporales</taxon>
        <taxon>Peronosporaceae</taxon>
        <taxon>Peronospora</taxon>
    </lineage>
</organism>
<dbReference type="GO" id="GO:0042276">
    <property type="term" value="P:error-prone translesion synthesis"/>
    <property type="evidence" value="ECO:0007669"/>
    <property type="project" value="InterPro"/>
</dbReference>
<dbReference type="Pfam" id="PF03121">
    <property type="entry name" value="Herpes_UL52"/>
    <property type="match status" value="1"/>
</dbReference>
<dbReference type="AlphaFoldDB" id="A0AAV1T9F3"/>
<comment type="caution">
    <text evidence="5">The sequence shown here is derived from an EMBL/GenBank/DDBJ whole genome shotgun (WGS) entry which is preliminary data.</text>
</comment>
<name>A0AAV1T9F3_9STRA</name>
<accession>A0AAV1T9F3</accession>
<dbReference type="EC" id="2.7.7.102" evidence="3"/>
<evidence type="ECO:0000256" key="1">
    <source>
        <dbReference type="ARBA" id="ARBA00026139"/>
    </source>
</evidence>
<dbReference type="Proteomes" id="UP001162060">
    <property type="component" value="Unassembled WGS sequence"/>
</dbReference>
<dbReference type="EMBL" id="CAKLBY020000030">
    <property type="protein sequence ID" value="CAK7905756.1"/>
    <property type="molecule type" value="Genomic_DNA"/>
</dbReference>
<dbReference type="GO" id="GO:0005759">
    <property type="term" value="C:mitochondrial matrix"/>
    <property type="evidence" value="ECO:0007669"/>
    <property type="project" value="TreeGrafter"/>
</dbReference>
<dbReference type="GO" id="GO:0031297">
    <property type="term" value="P:replication fork processing"/>
    <property type="evidence" value="ECO:0007669"/>
    <property type="project" value="TreeGrafter"/>
</dbReference>
<dbReference type="PANTHER" id="PTHR31399">
    <property type="entry name" value="DNA-DIRECTED PRIMASE / POLYMERASE PROTEIN"/>
    <property type="match status" value="1"/>
</dbReference>
<dbReference type="GO" id="GO:0005634">
    <property type="term" value="C:nucleus"/>
    <property type="evidence" value="ECO:0007669"/>
    <property type="project" value="TreeGrafter"/>
</dbReference>
<evidence type="ECO:0000313" key="5">
    <source>
        <dbReference type="EMBL" id="CAK7905756.1"/>
    </source>
</evidence>
<evidence type="ECO:0000313" key="6">
    <source>
        <dbReference type="Proteomes" id="UP001162060"/>
    </source>
</evidence>
<gene>
    <name evidence="5" type="ORF">PM001_LOCUS3172</name>
</gene>
<dbReference type="PANTHER" id="PTHR31399:SF0">
    <property type="entry name" value="DNA-DIRECTED PRIMASE_POLYMERASE PROTEIN"/>
    <property type="match status" value="1"/>
</dbReference>
<comment type="catalytic activity">
    <reaction evidence="4">
        <text>DNA(n) + a 2'-deoxyribonucleoside 5'-triphosphate = DNA(n+1) + diphosphate</text>
        <dbReference type="Rhea" id="RHEA:22508"/>
        <dbReference type="Rhea" id="RHEA-COMP:17339"/>
        <dbReference type="Rhea" id="RHEA-COMP:17340"/>
        <dbReference type="ChEBI" id="CHEBI:33019"/>
        <dbReference type="ChEBI" id="CHEBI:61560"/>
        <dbReference type="ChEBI" id="CHEBI:173112"/>
        <dbReference type="EC" id="2.7.7.7"/>
    </reaction>
    <physiologicalReaction direction="left-to-right" evidence="4">
        <dbReference type="Rhea" id="RHEA:22509"/>
    </physiologicalReaction>
</comment>